<dbReference type="Proteomes" id="UP000284395">
    <property type="component" value="Unassembled WGS sequence"/>
</dbReference>
<dbReference type="OrthoDB" id="271821at2"/>
<sequence length="354" mass="39912">MAQHFLLSPQCRSMSLLTVAEMSEDSAHEKFKSIIWEANGGNPICPECGCTDVWVIRKNRRWTCSDKACRAQFSVTSHTIFKDRKLSFRKILTACAIFANGVMGVAACRLSREIDISYKSAWVLLHKVRDAMGKDAEAVQLGGVVEIDGAVFGGSLPRLPNSKELWAEFKKKHKAAAKKKQKLIVVMRERDDHEAGVIGRLRTFLLGKEGDAIEIARDTLLPDTVVHADMSPQWEPLHMLFDTKRINHSEHFSKDGACTNMAESLFERMRCAERGVHKHISGAHIHRYAMELGWREQYRRRSNGEHLHLMISTIGRTPPSKTLVGYWQGRKSKRVGPYPANDQDGDDAIAYLTG</sequence>
<reference evidence="2 3" key="1">
    <citation type="submission" date="2018-09" db="EMBL/GenBank/DDBJ databases">
        <title>Altererythrobacter spongiae sp. nov., isolated from a marine sponge.</title>
        <authorList>
            <person name="Zhuang L."/>
            <person name="Luo L."/>
        </authorList>
    </citation>
    <scope>NUCLEOTIDE SEQUENCE [LARGE SCALE GENOMIC DNA]</scope>
    <source>
        <strain evidence="2 3">HN-Y73</strain>
    </source>
</reference>
<proteinExistence type="predicted"/>
<accession>A0A420EAL8</accession>
<feature type="domain" description="ISXO2-like transposase" evidence="1">
    <location>
        <begin position="140"/>
        <end position="297"/>
    </location>
</feature>
<dbReference type="InterPro" id="IPR024442">
    <property type="entry name" value="Transposase_Zn_ribbon"/>
</dbReference>
<evidence type="ECO:0000259" key="1">
    <source>
        <dbReference type="SMART" id="SM01126"/>
    </source>
</evidence>
<dbReference type="AlphaFoldDB" id="A0A420EAL8"/>
<protein>
    <submittedName>
        <fullName evidence="2">IS1595 family transposase</fullName>
    </submittedName>
</protein>
<comment type="caution">
    <text evidence="2">The sequence shown here is derived from an EMBL/GenBank/DDBJ whole genome shotgun (WGS) entry which is preliminary data.</text>
</comment>
<evidence type="ECO:0000313" key="3">
    <source>
        <dbReference type="Proteomes" id="UP000284395"/>
    </source>
</evidence>
<dbReference type="InterPro" id="IPR024445">
    <property type="entry name" value="Tnp_ISXO2-like"/>
</dbReference>
<evidence type="ECO:0000313" key="2">
    <source>
        <dbReference type="EMBL" id="RKF17725.1"/>
    </source>
</evidence>
<name>A0A420EAL8_9SPHN</name>
<keyword evidence="3" id="KW-1185">Reference proteome</keyword>
<gene>
    <name evidence="2" type="ORF">D6851_15820</name>
</gene>
<dbReference type="Pfam" id="PF12760">
    <property type="entry name" value="Zn_ribbon_IS1595"/>
    <property type="match status" value="1"/>
</dbReference>
<dbReference type="SMART" id="SM01126">
    <property type="entry name" value="DDE_Tnp_IS1595"/>
    <property type="match status" value="1"/>
</dbReference>
<dbReference type="Pfam" id="PF12762">
    <property type="entry name" value="DDE_Tnp_IS1595"/>
    <property type="match status" value="1"/>
</dbReference>
<organism evidence="2 3">
    <name type="scientific">Altericroceibacterium spongiae</name>
    <dbReference type="NCBI Taxonomy" id="2320269"/>
    <lineage>
        <taxon>Bacteria</taxon>
        <taxon>Pseudomonadati</taxon>
        <taxon>Pseudomonadota</taxon>
        <taxon>Alphaproteobacteria</taxon>
        <taxon>Sphingomonadales</taxon>
        <taxon>Erythrobacteraceae</taxon>
        <taxon>Altericroceibacterium</taxon>
    </lineage>
</organism>
<dbReference type="EMBL" id="RAPF01000012">
    <property type="protein sequence ID" value="RKF17725.1"/>
    <property type="molecule type" value="Genomic_DNA"/>
</dbReference>
<dbReference type="NCBIfam" id="NF033547">
    <property type="entry name" value="transpos_IS1595"/>
    <property type="match status" value="1"/>
</dbReference>